<reference evidence="2 3" key="1">
    <citation type="submission" date="2017-12" db="EMBL/GenBank/DDBJ databases">
        <title>Comparative genomics of Botrytis spp.</title>
        <authorList>
            <person name="Valero-Jimenez C.A."/>
            <person name="Tapia P."/>
            <person name="Veloso J."/>
            <person name="Silva-Moreno E."/>
            <person name="Staats M."/>
            <person name="Valdes J.H."/>
            <person name="Van Kan J.A.L."/>
        </authorList>
    </citation>
    <scope>NUCLEOTIDE SEQUENCE [LARGE SCALE GENOMIC DNA]</scope>
    <source>
        <strain evidence="2 3">Bh0001</strain>
    </source>
</reference>
<evidence type="ECO:0000256" key="1">
    <source>
        <dbReference type="SAM" id="MobiDB-lite"/>
    </source>
</evidence>
<keyword evidence="3" id="KW-1185">Reference proteome</keyword>
<protein>
    <submittedName>
        <fullName evidence="2">Uncharacterized protein</fullName>
    </submittedName>
</protein>
<dbReference type="PANTHER" id="PTHR35392:SF1">
    <property type="entry name" value="ZN(II)2CYS6 TRANSCRIPTION FACTOR (EUROFUNG)"/>
    <property type="match status" value="1"/>
</dbReference>
<dbReference type="Proteomes" id="UP000297814">
    <property type="component" value="Unassembled WGS sequence"/>
</dbReference>
<comment type="caution">
    <text evidence="2">The sequence shown here is derived from an EMBL/GenBank/DDBJ whole genome shotgun (WGS) entry which is preliminary data.</text>
</comment>
<evidence type="ECO:0000313" key="3">
    <source>
        <dbReference type="Proteomes" id="UP000297814"/>
    </source>
</evidence>
<name>A0A4Z1H386_9HELO</name>
<proteinExistence type="predicted"/>
<dbReference type="InterPro" id="IPR052973">
    <property type="entry name" value="Fungal_sec-metab_reg_TF"/>
</dbReference>
<dbReference type="AlphaFoldDB" id="A0A4Z1H386"/>
<gene>
    <name evidence="2" type="ORF">BHYA_0048g00280</name>
</gene>
<feature type="region of interest" description="Disordered" evidence="1">
    <location>
        <begin position="799"/>
        <end position="821"/>
    </location>
</feature>
<evidence type="ECO:0000313" key="2">
    <source>
        <dbReference type="EMBL" id="TGO39763.1"/>
    </source>
</evidence>
<sequence length="821" mass="91719">MDDFLDTSGIDLNNKSNLSIYIQLITFRKGSADEIVIDVREDCQVETARCLSKRLDFRFRYAYDTRRVTITRNSSLHTLEVPDLYNYQTDLQGSLYHDLIIDTGDSNMDVDISAYQDFLAPLPEFLGDFDAFAQDMGLSDERSANVLLNDLDLDNNVFGTSTDFQIEHDGDENLPDWFDLVNIVDQDQSDPDTNMLDSTRLDNGTFENAHGSSESLQLVIDTPVTSGIQNSITDIPAWRDTPPASVAVLDVPTPRPLSPVEPVHSVPSKNSQSQGIDIVVKPILNRSDSSLGNIPSSYQEGVFSSMPSCSSMPTTYGSSPHRMGPLDSATRAKANAVKAIGACWRCKFLRKPCDAQNCCIQCKGKQGGPWHSIGCKRGDIKKRMLPISLCPERTIQTQNPSIVSDMYKPWLSANQCRLEISKRREKDLRPEVMSASQPTKIGQFLQHLASGRPLAVDLQRNRSSLSGRFKDTAPAVLEPLDDCILTILWGFLNCESAEKAVHPWIISHNGTIEDFILLLHSAAIYQAGFESNQLIAYSLTCLRTCVEALHINTLGGFEHSHEACELSVCKVDCIRDLELQIEQYLDELSRVIFLKENMRNRFWWLSAFYSLCIQGVVRQALVLLSSNDHDETSGIEKSSSAQYLHIAIRLFSVSSGTHDPLIQDWSSQLAFPSTGVGAPSVEDYQNAQSAINQSQWKVKGIKKSGIYLKKLFEDNGGPLTEPQDESVTLTVLPEPYLPKSFTLETCRQLRADWDLARCNYTKNLLQIVKDHGHSSKAYTDAEDKWGLVEAEWKRVSDEAMTNTVNQAHNGRETSKPLLPET</sequence>
<organism evidence="2 3">
    <name type="scientific">Botrytis hyacinthi</name>
    <dbReference type="NCBI Taxonomy" id="278943"/>
    <lineage>
        <taxon>Eukaryota</taxon>
        <taxon>Fungi</taxon>
        <taxon>Dikarya</taxon>
        <taxon>Ascomycota</taxon>
        <taxon>Pezizomycotina</taxon>
        <taxon>Leotiomycetes</taxon>
        <taxon>Helotiales</taxon>
        <taxon>Sclerotiniaceae</taxon>
        <taxon>Botrytis</taxon>
    </lineage>
</organism>
<feature type="compositionally biased region" description="Polar residues" evidence="1">
    <location>
        <begin position="799"/>
        <end position="808"/>
    </location>
</feature>
<dbReference type="PANTHER" id="PTHR35392">
    <property type="entry name" value="ZN(II)2CYS6 TRANSCRIPTION FACTOR (EUROFUNG)-RELATED-RELATED"/>
    <property type="match status" value="1"/>
</dbReference>
<dbReference type="EMBL" id="PQXK01000048">
    <property type="protein sequence ID" value="TGO39763.1"/>
    <property type="molecule type" value="Genomic_DNA"/>
</dbReference>
<accession>A0A4Z1H386</accession>